<comment type="similarity">
    <text evidence="1">Belongs to the 4-hydroxybenzoyl-CoA thioesterase family.</text>
</comment>
<dbReference type="AlphaFoldDB" id="C0GHD4"/>
<dbReference type="NCBIfam" id="TIGR00051">
    <property type="entry name" value="YbgC/FadM family acyl-CoA thioesterase"/>
    <property type="match status" value="1"/>
</dbReference>
<name>C0GHD4_DETAL</name>
<evidence type="ECO:0000313" key="3">
    <source>
        <dbReference type="EMBL" id="EEG77140.1"/>
    </source>
</evidence>
<gene>
    <name evidence="3" type="ORF">DealDRAFT_1893</name>
</gene>
<dbReference type="PANTHER" id="PTHR31793:SF27">
    <property type="entry name" value="NOVEL THIOESTERASE SUPERFAMILY DOMAIN AND SAPOSIN A-TYPE DOMAIN CONTAINING PROTEIN (0610012H03RIK)"/>
    <property type="match status" value="1"/>
</dbReference>
<dbReference type="GO" id="GO:0047617">
    <property type="term" value="F:fatty acyl-CoA hydrolase activity"/>
    <property type="evidence" value="ECO:0007669"/>
    <property type="project" value="TreeGrafter"/>
</dbReference>
<protein>
    <submittedName>
        <fullName evidence="3">Thioesterase superfamily protein</fullName>
    </submittedName>
</protein>
<keyword evidence="2" id="KW-0378">Hydrolase</keyword>
<dbReference type="InterPro" id="IPR029069">
    <property type="entry name" value="HotDog_dom_sf"/>
</dbReference>
<evidence type="ECO:0000256" key="2">
    <source>
        <dbReference type="ARBA" id="ARBA00022801"/>
    </source>
</evidence>
<keyword evidence="4" id="KW-1185">Reference proteome</keyword>
<dbReference type="EMBL" id="ACJM01000009">
    <property type="protein sequence ID" value="EEG77140.1"/>
    <property type="molecule type" value="Genomic_DNA"/>
</dbReference>
<dbReference type="Pfam" id="PF13279">
    <property type="entry name" value="4HBT_2"/>
    <property type="match status" value="1"/>
</dbReference>
<accession>C0GHD4</accession>
<dbReference type="PIRSF" id="PIRSF003230">
    <property type="entry name" value="YbgC"/>
    <property type="match status" value="1"/>
</dbReference>
<dbReference type="eggNOG" id="COG0824">
    <property type="taxonomic scope" value="Bacteria"/>
</dbReference>
<proteinExistence type="inferred from homology"/>
<dbReference type="Gene3D" id="3.10.129.10">
    <property type="entry name" value="Hotdog Thioesterase"/>
    <property type="match status" value="1"/>
</dbReference>
<reference evidence="3 4" key="1">
    <citation type="submission" date="2009-02" db="EMBL/GenBank/DDBJ databases">
        <title>Sequencing of the draft genome and assembly of Dethiobacter alkaliphilus AHT 1.</title>
        <authorList>
            <consortium name="US DOE Joint Genome Institute (JGI-PGF)"/>
            <person name="Lucas S."/>
            <person name="Copeland A."/>
            <person name="Lapidus A."/>
            <person name="Glavina del Rio T."/>
            <person name="Dalin E."/>
            <person name="Tice H."/>
            <person name="Bruce D."/>
            <person name="Goodwin L."/>
            <person name="Pitluck S."/>
            <person name="Larimer F."/>
            <person name="Land M.L."/>
            <person name="Hauser L."/>
            <person name="Muyzer G."/>
        </authorList>
    </citation>
    <scope>NUCLEOTIDE SEQUENCE [LARGE SCALE GENOMIC DNA]</scope>
    <source>
        <strain evidence="3 4">AHT 1</strain>
    </source>
</reference>
<organism evidence="3 4">
    <name type="scientific">Dethiobacter alkaliphilus AHT 1</name>
    <dbReference type="NCBI Taxonomy" id="555088"/>
    <lineage>
        <taxon>Bacteria</taxon>
        <taxon>Bacillati</taxon>
        <taxon>Bacillota</taxon>
        <taxon>Dethiobacteria</taxon>
        <taxon>Dethiobacterales</taxon>
        <taxon>Dethiobacteraceae</taxon>
        <taxon>Dethiobacter</taxon>
    </lineage>
</organism>
<sequence length="142" mass="16756">MKHGETLIRVRYAETDQMGVVYYANYLAWLEVGRTEYFRELGMPYSEVEKNDILLPVTKAFCQYKSPARYDDEVRVVTSIASLQEVRILFKYELFRRQTNELLAIGETEHAFVNRQGRPVVLKKYNPFLWKRLQEASGEHAE</sequence>
<dbReference type="SUPFAM" id="SSF54637">
    <property type="entry name" value="Thioesterase/thiol ester dehydrase-isomerase"/>
    <property type="match status" value="1"/>
</dbReference>
<evidence type="ECO:0000256" key="1">
    <source>
        <dbReference type="ARBA" id="ARBA00005953"/>
    </source>
</evidence>
<dbReference type="OrthoDB" id="9800856at2"/>
<dbReference type="PANTHER" id="PTHR31793">
    <property type="entry name" value="4-HYDROXYBENZOYL-COA THIOESTERASE FAMILY MEMBER"/>
    <property type="match status" value="1"/>
</dbReference>
<dbReference type="Proteomes" id="UP000006443">
    <property type="component" value="Unassembled WGS sequence"/>
</dbReference>
<comment type="caution">
    <text evidence="3">The sequence shown here is derived from an EMBL/GenBank/DDBJ whole genome shotgun (WGS) entry which is preliminary data.</text>
</comment>
<dbReference type="RefSeq" id="WP_008516892.1">
    <property type="nucleotide sequence ID" value="NZ_ACJM01000009.1"/>
</dbReference>
<dbReference type="STRING" id="555088.DealDRAFT_1893"/>
<dbReference type="InterPro" id="IPR006684">
    <property type="entry name" value="YbgC/YbaW"/>
</dbReference>
<dbReference type="CDD" id="cd00586">
    <property type="entry name" value="4HBT"/>
    <property type="match status" value="1"/>
</dbReference>
<evidence type="ECO:0000313" key="4">
    <source>
        <dbReference type="Proteomes" id="UP000006443"/>
    </source>
</evidence>
<dbReference type="InterPro" id="IPR050563">
    <property type="entry name" value="4-hydroxybenzoyl-CoA_TE"/>
</dbReference>